<proteinExistence type="predicted"/>
<dbReference type="Pfam" id="PF13439">
    <property type="entry name" value="Glyco_transf_4"/>
    <property type="match status" value="1"/>
</dbReference>
<gene>
    <name evidence="6" type="ORF">BSIN_0360</name>
</gene>
<organism evidence="6 7">
    <name type="scientific">Burkholderia singularis</name>
    <dbReference type="NCBI Taxonomy" id="1503053"/>
    <lineage>
        <taxon>Bacteria</taxon>
        <taxon>Pseudomonadati</taxon>
        <taxon>Pseudomonadota</taxon>
        <taxon>Betaproteobacteria</taxon>
        <taxon>Burkholderiales</taxon>
        <taxon>Burkholderiaceae</taxon>
        <taxon>Burkholderia</taxon>
        <taxon>pseudomallei group</taxon>
    </lineage>
</organism>
<feature type="region of interest" description="Disordered" evidence="3">
    <location>
        <begin position="466"/>
        <end position="499"/>
    </location>
</feature>
<evidence type="ECO:0000256" key="2">
    <source>
        <dbReference type="ARBA" id="ARBA00022679"/>
    </source>
</evidence>
<evidence type="ECO:0000259" key="5">
    <source>
        <dbReference type="Pfam" id="PF13439"/>
    </source>
</evidence>
<dbReference type="InterPro" id="IPR001296">
    <property type="entry name" value="Glyco_trans_1"/>
</dbReference>
<keyword evidence="2 6" id="KW-0808">Transferase</keyword>
<evidence type="ECO:0000256" key="1">
    <source>
        <dbReference type="ARBA" id="ARBA00022676"/>
    </source>
</evidence>
<evidence type="ECO:0000313" key="7">
    <source>
        <dbReference type="Proteomes" id="UP000198460"/>
    </source>
</evidence>
<dbReference type="CDD" id="cd03800">
    <property type="entry name" value="GT4_sucrose_synthase"/>
    <property type="match status" value="1"/>
</dbReference>
<feature type="domain" description="Glycosyltransferase subfamily 4-like N-terminal" evidence="5">
    <location>
        <begin position="102"/>
        <end position="278"/>
    </location>
</feature>
<accession>A0A238H6A3</accession>
<sequence length="499" mass="55086">MSIRSRHGRRCHPLGASRVPRAVRGTSVARRDKTPFHPTRCKFFGASARRFPRRAPGMRIADDTRNGAHRRGPDIGSDTMQRIALISEHASPLGVIGGVDAGGQNIYVANVAKQLAERGLDVDVYTRCDNAHLPEVVQIGPRMRVIHVPAGPPADVPKERLLPYMGAFADYMIARMRREPDPVDVMHANFFMSGEAGLRVKKRVGIPLVMTFHALGRVRRLHQGAADGFPDERFAIEDTLARRCDRLIAECPQDALDLTTHYRADAARIDIVPCGFDAREFRPVPRAGARARLGWPQDAFIVLQLGRLVPRKGIDNVIDALARMPREPRRPARLYIVGGSQATPEPSRDPELARLAARAGEAGVADRVSFVGRRERDVLHLYYSAADVFVTTPWYEPFGITPVEAMACATAVIGSDVGGIRTTVDHGVTGYLVPPARATARAAWAVRSARPRGLPARAPLLHVARRRRSPRRHLSRRRAPAARRRRGRHGTAHACRAHA</sequence>
<dbReference type="SUPFAM" id="SSF53756">
    <property type="entry name" value="UDP-Glycosyltransferase/glycogen phosphorylase"/>
    <property type="match status" value="1"/>
</dbReference>
<dbReference type="EMBL" id="FXAN01000061">
    <property type="protein sequence ID" value="SMG00710.1"/>
    <property type="molecule type" value="Genomic_DNA"/>
</dbReference>
<dbReference type="GO" id="GO:0016757">
    <property type="term" value="F:glycosyltransferase activity"/>
    <property type="evidence" value="ECO:0007669"/>
    <property type="project" value="UniProtKB-KW"/>
</dbReference>
<dbReference type="PANTHER" id="PTHR12526:SF510">
    <property type="entry name" value="D-INOSITOL 3-PHOSPHATE GLYCOSYLTRANSFERASE"/>
    <property type="match status" value="1"/>
</dbReference>
<name>A0A238H6A3_9BURK</name>
<dbReference type="Gene3D" id="3.40.50.2000">
    <property type="entry name" value="Glycogen Phosphorylase B"/>
    <property type="match status" value="2"/>
</dbReference>
<dbReference type="Proteomes" id="UP000198460">
    <property type="component" value="Unassembled WGS sequence"/>
</dbReference>
<keyword evidence="1" id="KW-0328">Glycosyltransferase</keyword>
<dbReference type="AlphaFoldDB" id="A0A238H6A3"/>
<dbReference type="PANTHER" id="PTHR12526">
    <property type="entry name" value="GLYCOSYLTRANSFERASE"/>
    <property type="match status" value="1"/>
</dbReference>
<evidence type="ECO:0000256" key="3">
    <source>
        <dbReference type="SAM" id="MobiDB-lite"/>
    </source>
</evidence>
<dbReference type="InterPro" id="IPR028098">
    <property type="entry name" value="Glyco_trans_4-like_N"/>
</dbReference>
<feature type="domain" description="Glycosyl transferase family 1" evidence="4">
    <location>
        <begin position="290"/>
        <end position="440"/>
    </location>
</feature>
<evidence type="ECO:0000259" key="4">
    <source>
        <dbReference type="Pfam" id="PF00534"/>
    </source>
</evidence>
<protein>
    <submittedName>
        <fullName evidence="6">Glycosyl transferase, group 1</fullName>
    </submittedName>
</protein>
<dbReference type="Pfam" id="PF00534">
    <property type="entry name" value="Glycos_transf_1"/>
    <property type="match status" value="1"/>
</dbReference>
<reference evidence="6 7" key="1">
    <citation type="submission" date="2017-04" db="EMBL/GenBank/DDBJ databases">
        <authorList>
            <person name="Afonso C.L."/>
            <person name="Miller P.J."/>
            <person name="Scott M.A."/>
            <person name="Spackman E."/>
            <person name="Goraichik I."/>
            <person name="Dimitrov K.M."/>
            <person name="Suarez D.L."/>
            <person name="Swayne D.E."/>
        </authorList>
    </citation>
    <scope>NUCLEOTIDE SEQUENCE [LARGE SCALE GENOMIC DNA]</scope>
    <source>
        <strain evidence="6">LMG 28154</strain>
    </source>
</reference>
<evidence type="ECO:0000313" key="6">
    <source>
        <dbReference type="EMBL" id="SMG00710.1"/>
    </source>
</evidence>